<keyword evidence="3" id="KW-0378">Hydrolase</keyword>
<dbReference type="Proteomes" id="UP000240542">
    <property type="component" value="Unassembled WGS sequence"/>
</dbReference>
<protein>
    <submittedName>
        <fullName evidence="3">L-aminopeptidase/D-esterase-like protein</fullName>
    </submittedName>
</protein>
<organism evidence="3 4">
    <name type="scientific">Murinocardiopsis flavida</name>
    <dbReference type="NCBI Taxonomy" id="645275"/>
    <lineage>
        <taxon>Bacteria</taxon>
        <taxon>Bacillati</taxon>
        <taxon>Actinomycetota</taxon>
        <taxon>Actinomycetes</taxon>
        <taxon>Streptosporangiales</taxon>
        <taxon>Nocardiopsidaceae</taxon>
        <taxon>Murinocardiopsis</taxon>
    </lineage>
</organism>
<dbReference type="PANTHER" id="PTHR36512:SF3">
    <property type="entry name" value="BLR5678 PROTEIN"/>
    <property type="match status" value="1"/>
</dbReference>
<keyword evidence="3" id="KW-0645">Protease</keyword>
<name>A0A2P8DSW0_9ACTN</name>
<comment type="caution">
    <text evidence="3">The sequence shown here is derived from an EMBL/GenBank/DDBJ whole genome shotgun (WGS) entry which is preliminary data.</text>
</comment>
<dbReference type="EMBL" id="PYGA01000002">
    <property type="protein sequence ID" value="PSL00303.1"/>
    <property type="molecule type" value="Genomic_DNA"/>
</dbReference>
<proteinExistence type="inferred from homology"/>
<dbReference type="Pfam" id="PF03576">
    <property type="entry name" value="Peptidase_S58"/>
    <property type="match status" value="1"/>
</dbReference>
<keyword evidence="3" id="KW-0031">Aminopeptidase</keyword>
<evidence type="ECO:0000256" key="2">
    <source>
        <dbReference type="SAM" id="MobiDB-lite"/>
    </source>
</evidence>
<dbReference type="GO" id="GO:0004177">
    <property type="term" value="F:aminopeptidase activity"/>
    <property type="evidence" value="ECO:0007669"/>
    <property type="project" value="UniProtKB-KW"/>
</dbReference>
<comment type="similarity">
    <text evidence="1">Belongs to the peptidase S58 family.</text>
</comment>
<keyword evidence="4" id="KW-1185">Reference proteome</keyword>
<dbReference type="PANTHER" id="PTHR36512">
    <property type="entry name" value="D-AMINOPEPTIDASE"/>
    <property type="match status" value="1"/>
</dbReference>
<dbReference type="SUPFAM" id="SSF56266">
    <property type="entry name" value="DmpA/ArgJ-like"/>
    <property type="match status" value="1"/>
</dbReference>
<accession>A0A2P8DSW0</accession>
<dbReference type="InterPro" id="IPR005321">
    <property type="entry name" value="Peptidase_S58_DmpA"/>
</dbReference>
<reference evidence="3 4" key="1">
    <citation type="submission" date="2018-03" db="EMBL/GenBank/DDBJ databases">
        <title>Genomic Encyclopedia of Archaeal and Bacterial Type Strains, Phase II (KMG-II): from individual species to whole genera.</title>
        <authorList>
            <person name="Goeker M."/>
        </authorList>
    </citation>
    <scope>NUCLEOTIDE SEQUENCE [LARGE SCALE GENOMIC DNA]</scope>
    <source>
        <strain evidence="3 4">DSM 45312</strain>
    </source>
</reference>
<dbReference type="RefSeq" id="WP_245928579.1">
    <property type="nucleotide sequence ID" value="NZ_PYGA01000002.1"/>
</dbReference>
<gene>
    <name evidence="3" type="ORF">CLV63_102430</name>
</gene>
<dbReference type="AlphaFoldDB" id="A0A2P8DSW0"/>
<sequence length="345" mass="34977">MSSTDVPGVERPAPEPRPVRPSAFAPGARGNADGPLVPQASKGRESVPFDIPGVLVGTAEYGEGPTGCTVVHVPAGARTAADVRGGAVGMVGGFDRNHAVCFAGGSVYGLAAAAGVSAELLRRGDNRTHWADLKLVSGAVIYDFSARDTAVVPDAELGRAALDNARAGEFPVGRCGAGIGASVGKLAIDTPRAEFAGQGAAYASFDTVNGPAKVLVGTVVNAVGVIVNRDGAVVRGNRHGDGVRRHPAEDIRAGIGGGPAVPVSGNTTLTVLVTNVRLPDASLQQFARQVHSSMHRAIQPFHTETDGDVLFALTTDEIELAGATPTGFGALASEVAWDAVLSSAV</sequence>
<dbReference type="Gene3D" id="3.60.70.12">
    <property type="entry name" value="L-amino peptidase D-ALA esterase/amidase"/>
    <property type="match status" value="1"/>
</dbReference>
<evidence type="ECO:0000256" key="1">
    <source>
        <dbReference type="ARBA" id="ARBA00007068"/>
    </source>
</evidence>
<feature type="region of interest" description="Disordered" evidence="2">
    <location>
        <begin position="1"/>
        <end position="45"/>
    </location>
</feature>
<evidence type="ECO:0000313" key="4">
    <source>
        <dbReference type="Proteomes" id="UP000240542"/>
    </source>
</evidence>
<feature type="compositionally biased region" description="Low complexity" evidence="2">
    <location>
        <begin position="1"/>
        <end position="11"/>
    </location>
</feature>
<evidence type="ECO:0000313" key="3">
    <source>
        <dbReference type="EMBL" id="PSL00303.1"/>
    </source>
</evidence>
<dbReference type="InterPro" id="IPR016117">
    <property type="entry name" value="ArgJ-like_dom_sf"/>
</dbReference>